<dbReference type="Proteomes" id="UP000229378">
    <property type="component" value="Unassembled WGS sequence"/>
</dbReference>
<comment type="caution">
    <text evidence="2">The sequence shown here is derived from an EMBL/GenBank/DDBJ whole genome shotgun (WGS) entry which is preliminary data.</text>
</comment>
<dbReference type="AlphaFoldDB" id="A0A2G4U462"/>
<reference evidence="2 3" key="1">
    <citation type="submission" date="2017-10" db="EMBL/GenBank/DDBJ databases">
        <authorList>
            <person name="Banno H."/>
            <person name="Chua N.-H."/>
        </authorList>
    </citation>
    <scope>NUCLEOTIDE SEQUENCE [LARGE SCALE GENOMIC DNA]</scope>
    <source>
        <strain evidence="2 3">SCPM-O-B-7607</strain>
    </source>
</reference>
<keyword evidence="1" id="KW-0812">Transmembrane</keyword>
<accession>A0A2G4U462</accession>
<dbReference type="RefSeq" id="WP_099460462.1">
    <property type="nucleotide sequence ID" value="NZ_PEHN01000005.1"/>
</dbReference>
<keyword evidence="1" id="KW-1133">Transmembrane helix</keyword>
<keyword evidence="1" id="KW-0472">Membrane</keyword>
<sequence length="202" mass="22544">MESCTKNNFALAIDELHKNARRANMISISMTYFIIIVVMLMFSMSFYVQKNSSFSSPLANYITELFGNSFPKPAREVDDTNVSADKISLLLKSIDSLEAKRINSNVAKGISDSISKLVITLSLAFFAIYAMKISIMFIKYYSQLSNHYNSLAAAFIASNGDFEKAIKLIEVLSSSHISMGKTPDTIYEDTIKTLTKAILKKQ</sequence>
<name>A0A2G4U462_YERBE</name>
<feature type="transmembrane region" description="Helical" evidence="1">
    <location>
        <begin position="26"/>
        <end position="48"/>
    </location>
</feature>
<feature type="transmembrane region" description="Helical" evidence="1">
    <location>
        <begin position="117"/>
        <end position="138"/>
    </location>
</feature>
<evidence type="ECO:0000256" key="1">
    <source>
        <dbReference type="SAM" id="Phobius"/>
    </source>
</evidence>
<proteinExistence type="predicted"/>
<protein>
    <submittedName>
        <fullName evidence="2">Uncharacterized protein</fullName>
    </submittedName>
</protein>
<evidence type="ECO:0000313" key="3">
    <source>
        <dbReference type="Proteomes" id="UP000229378"/>
    </source>
</evidence>
<dbReference type="EMBL" id="PEHN01000005">
    <property type="protein sequence ID" value="PHZ28042.1"/>
    <property type="molecule type" value="Genomic_DNA"/>
</dbReference>
<evidence type="ECO:0000313" key="2">
    <source>
        <dbReference type="EMBL" id="PHZ28042.1"/>
    </source>
</evidence>
<organism evidence="2 3">
    <name type="scientific">Yersinia bercovieri</name>
    <dbReference type="NCBI Taxonomy" id="634"/>
    <lineage>
        <taxon>Bacteria</taxon>
        <taxon>Pseudomonadati</taxon>
        <taxon>Pseudomonadota</taxon>
        <taxon>Gammaproteobacteria</taxon>
        <taxon>Enterobacterales</taxon>
        <taxon>Yersiniaceae</taxon>
        <taxon>Yersinia</taxon>
    </lineage>
</organism>
<gene>
    <name evidence="2" type="ORF">CS533_07225</name>
</gene>